<accession>A0ABN7KQ31</accession>
<evidence type="ECO:0000313" key="3">
    <source>
        <dbReference type="Proteomes" id="UP000674425"/>
    </source>
</evidence>
<reference evidence="2 3" key="1">
    <citation type="submission" date="2021-02" db="EMBL/GenBank/DDBJ databases">
        <authorList>
            <person name="Vanwijnsberghe S."/>
        </authorList>
    </citation>
    <scope>NUCLEOTIDE SEQUENCE [LARGE SCALE GENOMIC DNA]</scope>
    <source>
        <strain evidence="2 3">R-69658</strain>
    </source>
</reference>
<protein>
    <submittedName>
        <fullName evidence="2">Uncharacterized protein</fullName>
    </submittedName>
</protein>
<organism evidence="2 3">
    <name type="scientific">Paraburkholderia aspalathi</name>
    <dbReference type="NCBI Taxonomy" id="1324617"/>
    <lineage>
        <taxon>Bacteria</taxon>
        <taxon>Pseudomonadati</taxon>
        <taxon>Pseudomonadota</taxon>
        <taxon>Betaproteobacteria</taxon>
        <taxon>Burkholderiales</taxon>
        <taxon>Burkholderiaceae</taxon>
        <taxon>Paraburkholderia</taxon>
    </lineage>
</organism>
<evidence type="ECO:0000313" key="2">
    <source>
        <dbReference type="EMBL" id="CAE6705373.1"/>
    </source>
</evidence>
<dbReference type="EMBL" id="CAJNAU010000003">
    <property type="protein sequence ID" value="CAE6705373.1"/>
    <property type="molecule type" value="Genomic_DNA"/>
</dbReference>
<feature type="region of interest" description="Disordered" evidence="1">
    <location>
        <begin position="23"/>
        <end position="44"/>
    </location>
</feature>
<gene>
    <name evidence="2" type="ORF">R69658_00671</name>
</gene>
<keyword evidence="3" id="KW-1185">Reference proteome</keyword>
<evidence type="ECO:0000256" key="1">
    <source>
        <dbReference type="SAM" id="MobiDB-lite"/>
    </source>
</evidence>
<comment type="caution">
    <text evidence="2">The sequence shown here is derived from an EMBL/GenBank/DDBJ whole genome shotgun (WGS) entry which is preliminary data.</text>
</comment>
<name>A0ABN7KQ31_9BURK</name>
<sequence>MMARVPKELRIRLDEILMELEPYVIPSEPEPEGRPRKPRSRRQS</sequence>
<dbReference type="Proteomes" id="UP000674425">
    <property type="component" value="Unassembled WGS sequence"/>
</dbReference>
<proteinExistence type="predicted"/>